<dbReference type="Pfam" id="PF09867">
    <property type="entry name" value="TagF_N"/>
    <property type="match status" value="1"/>
</dbReference>
<dbReference type="InterPro" id="IPR017748">
    <property type="entry name" value="TagF"/>
</dbReference>
<protein>
    <submittedName>
        <fullName evidence="1">Type VI secretion system-associated protein TagF</fullName>
    </submittedName>
</protein>
<evidence type="ECO:0000313" key="1">
    <source>
        <dbReference type="EMBL" id="QXH51837.1"/>
    </source>
</evidence>
<dbReference type="RefSeq" id="WP_217841337.1">
    <property type="nucleotide sequence ID" value="NZ_CP077076.1"/>
</dbReference>
<evidence type="ECO:0000313" key="2">
    <source>
        <dbReference type="Proteomes" id="UP001046350"/>
    </source>
</evidence>
<keyword evidence="2" id="KW-1185">Reference proteome</keyword>
<organism evidence="1 2">
    <name type="scientific">Pseudomonas fakonensis</name>
    <dbReference type="NCBI Taxonomy" id="2842355"/>
    <lineage>
        <taxon>Bacteria</taxon>
        <taxon>Pseudomonadati</taxon>
        <taxon>Pseudomonadota</taxon>
        <taxon>Gammaproteobacteria</taxon>
        <taxon>Pseudomonadales</taxon>
        <taxon>Pseudomonadaceae</taxon>
        <taxon>Pseudomonas</taxon>
    </lineage>
</organism>
<dbReference type="PIRSF" id="PIRSF029287">
    <property type="entry name" value="UCP029287"/>
    <property type="match status" value="1"/>
</dbReference>
<reference evidence="1" key="1">
    <citation type="journal article" date="2021" name="Microorganisms">
        <title>The Ever-Expanding Pseudomonas Genus: Description of 43 New Species and Partition of the Pseudomonas putida Group.</title>
        <authorList>
            <person name="Girard L."/>
            <person name="Lood C."/>
            <person name="Hofte M."/>
            <person name="Vandamme P."/>
            <person name="Rokni-Zadeh H."/>
            <person name="van Noort V."/>
            <person name="Lavigne R."/>
            <person name="De Mot R."/>
        </authorList>
    </citation>
    <scope>NUCLEOTIDE SEQUENCE</scope>
    <source>
        <strain evidence="1">COW40</strain>
    </source>
</reference>
<sequence>MNELGFYGKLACRGDFVSRGLPQTFIQPWDQWLAAGLQASQQGLGERWLEAYLVSPLWRFALAPGVCGPDAVVGVLMPSIDRVGRYFPLTVAQVLGAGESLAAAVGDRDEWLEQAEAVLLATLEQDATFEQFEHAVLALRGASPLPRAARPQVAVGGLQRLDATSPEGRALALAECACEGMSLWWGRGSERIAPGLMRCAGLPRSADFAGFLLGSEAATG</sequence>
<dbReference type="EMBL" id="CP077076">
    <property type="protein sequence ID" value="QXH51837.1"/>
    <property type="molecule type" value="Genomic_DNA"/>
</dbReference>
<accession>A0ABX8N906</accession>
<dbReference type="NCBIfam" id="TIGR03373">
    <property type="entry name" value="VI_minor_4"/>
    <property type="match status" value="1"/>
</dbReference>
<proteinExistence type="predicted"/>
<name>A0ABX8N906_9PSED</name>
<dbReference type="Proteomes" id="UP001046350">
    <property type="component" value="Chromosome"/>
</dbReference>
<gene>
    <name evidence="1" type="primary">tagF</name>
    <name evidence="1" type="ORF">KSS94_01425</name>
</gene>